<feature type="chain" id="PRO_5013314074" description="Ferredoxin subunit of nitrite reductase or a ring-hydroxylating dioxygenase" evidence="1">
    <location>
        <begin position="21"/>
        <end position="144"/>
    </location>
</feature>
<dbReference type="RefSeq" id="WP_072783003.1">
    <property type="nucleotide sequence ID" value="NZ_CP045292.1"/>
</dbReference>
<evidence type="ECO:0000313" key="2">
    <source>
        <dbReference type="EMBL" id="SHI97451.1"/>
    </source>
</evidence>
<feature type="signal peptide" evidence="1">
    <location>
        <begin position="1"/>
        <end position="20"/>
    </location>
</feature>
<dbReference type="SUPFAM" id="SSF50022">
    <property type="entry name" value="ISP domain"/>
    <property type="match status" value="1"/>
</dbReference>
<keyword evidence="3" id="KW-1185">Reference proteome</keyword>
<name>A0A1M6FIA2_9FLAO</name>
<evidence type="ECO:0000256" key="1">
    <source>
        <dbReference type="SAM" id="SignalP"/>
    </source>
</evidence>
<keyword evidence="1" id="KW-0732">Signal</keyword>
<evidence type="ECO:0008006" key="4">
    <source>
        <dbReference type="Google" id="ProtNLM"/>
    </source>
</evidence>
<sequence>MKKILTFSVLMILVMSCSQDSVRNNNPYLPTYRFQSSPINLSLPLYQNLLNAGNPIEYYEAGVGIQGKVFIMNTGSNVFIAFDAVCPNQEISGCSTMDLVGIKAECPCDDAQYSLFTGQSPEMQYPMLQYRVEVLSSTSIRVYN</sequence>
<dbReference type="OrthoDB" id="1201186at2"/>
<dbReference type="Proteomes" id="UP000184232">
    <property type="component" value="Unassembled WGS sequence"/>
</dbReference>
<dbReference type="GO" id="GO:0051537">
    <property type="term" value="F:2 iron, 2 sulfur cluster binding"/>
    <property type="evidence" value="ECO:0007669"/>
    <property type="project" value="InterPro"/>
</dbReference>
<dbReference type="STRING" id="683124.SAMN05444337_1240"/>
<organism evidence="2 3">
    <name type="scientific">Flavobacterium haoranii</name>
    <dbReference type="NCBI Taxonomy" id="683124"/>
    <lineage>
        <taxon>Bacteria</taxon>
        <taxon>Pseudomonadati</taxon>
        <taxon>Bacteroidota</taxon>
        <taxon>Flavobacteriia</taxon>
        <taxon>Flavobacteriales</taxon>
        <taxon>Flavobacteriaceae</taxon>
        <taxon>Flavobacterium</taxon>
    </lineage>
</organism>
<protein>
    <recommendedName>
        <fullName evidence="4">Ferredoxin subunit of nitrite reductase or a ring-hydroxylating dioxygenase</fullName>
    </recommendedName>
</protein>
<dbReference type="PROSITE" id="PS51257">
    <property type="entry name" value="PROKAR_LIPOPROTEIN"/>
    <property type="match status" value="1"/>
</dbReference>
<dbReference type="AlphaFoldDB" id="A0A1M6FIA2"/>
<dbReference type="EMBL" id="FQZH01000001">
    <property type="protein sequence ID" value="SHI97451.1"/>
    <property type="molecule type" value="Genomic_DNA"/>
</dbReference>
<proteinExistence type="predicted"/>
<reference evidence="2 3" key="1">
    <citation type="submission" date="2016-11" db="EMBL/GenBank/DDBJ databases">
        <authorList>
            <person name="Jaros S."/>
            <person name="Januszkiewicz K."/>
            <person name="Wedrychowicz H."/>
        </authorList>
    </citation>
    <scope>NUCLEOTIDE SEQUENCE [LARGE SCALE GENOMIC DNA]</scope>
    <source>
        <strain evidence="2 3">DSM 22807</strain>
    </source>
</reference>
<evidence type="ECO:0000313" key="3">
    <source>
        <dbReference type="Proteomes" id="UP000184232"/>
    </source>
</evidence>
<dbReference type="InterPro" id="IPR036922">
    <property type="entry name" value="Rieske_2Fe-2S_sf"/>
</dbReference>
<gene>
    <name evidence="2" type="ORF">SAMN05444337_1240</name>
</gene>
<accession>A0A1M6FIA2</accession>